<reference evidence="1" key="1">
    <citation type="journal article" date="2021" name="New Phytol.">
        <title>Evolutionary innovations through gain and loss of genes in the ectomycorrhizal Boletales.</title>
        <authorList>
            <person name="Wu G."/>
            <person name="Miyauchi S."/>
            <person name="Morin E."/>
            <person name="Kuo A."/>
            <person name="Drula E."/>
            <person name="Varga T."/>
            <person name="Kohler A."/>
            <person name="Feng B."/>
            <person name="Cao Y."/>
            <person name="Lipzen A."/>
            <person name="Daum C."/>
            <person name="Hundley H."/>
            <person name="Pangilinan J."/>
            <person name="Johnson J."/>
            <person name="Barry K."/>
            <person name="LaButti K."/>
            <person name="Ng V."/>
            <person name="Ahrendt S."/>
            <person name="Min B."/>
            <person name="Choi I.G."/>
            <person name="Park H."/>
            <person name="Plett J.M."/>
            <person name="Magnuson J."/>
            <person name="Spatafora J.W."/>
            <person name="Nagy L.G."/>
            <person name="Henrissat B."/>
            <person name="Grigoriev I.V."/>
            <person name="Yang Z.L."/>
            <person name="Xu J."/>
            <person name="Martin F.M."/>
        </authorList>
    </citation>
    <scope>NUCLEOTIDE SEQUENCE</scope>
    <source>
        <strain evidence="1">KUC20120723A-06</strain>
    </source>
</reference>
<protein>
    <submittedName>
        <fullName evidence="1">Uncharacterized protein</fullName>
    </submittedName>
</protein>
<proteinExistence type="predicted"/>
<comment type="caution">
    <text evidence="1">The sequence shown here is derived from an EMBL/GenBank/DDBJ whole genome shotgun (WGS) entry which is preliminary data.</text>
</comment>
<organism evidence="1 2">
    <name type="scientific">Leucogyrophana mollusca</name>
    <dbReference type="NCBI Taxonomy" id="85980"/>
    <lineage>
        <taxon>Eukaryota</taxon>
        <taxon>Fungi</taxon>
        <taxon>Dikarya</taxon>
        <taxon>Basidiomycota</taxon>
        <taxon>Agaricomycotina</taxon>
        <taxon>Agaricomycetes</taxon>
        <taxon>Agaricomycetidae</taxon>
        <taxon>Boletales</taxon>
        <taxon>Boletales incertae sedis</taxon>
        <taxon>Leucogyrophana</taxon>
    </lineage>
</organism>
<dbReference type="Proteomes" id="UP000790709">
    <property type="component" value="Unassembled WGS sequence"/>
</dbReference>
<evidence type="ECO:0000313" key="1">
    <source>
        <dbReference type="EMBL" id="KAH7918915.1"/>
    </source>
</evidence>
<sequence length="86" mass="9364">MQFTILSIAAFAALIAGVQAFPTQEKRSLGEGNVYYMAADVPIVEKRSLGEGNVYYMAADAPADKRSLGEGNIYEMANDVTEKRDI</sequence>
<accession>A0ACB8AZG2</accession>
<gene>
    <name evidence="1" type="ORF">BV22DRAFT_1041379</name>
</gene>
<name>A0ACB8AZG2_9AGAM</name>
<evidence type="ECO:0000313" key="2">
    <source>
        <dbReference type="Proteomes" id="UP000790709"/>
    </source>
</evidence>
<keyword evidence="2" id="KW-1185">Reference proteome</keyword>
<dbReference type="EMBL" id="MU266717">
    <property type="protein sequence ID" value="KAH7918915.1"/>
    <property type="molecule type" value="Genomic_DNA"/>
</dbReference>